<dbReference type="AlphaFoldDB" id="A0A8H3USF0"/>
<feature type="compositionally biased region" description="Polar residues" evidence="1">
    <location>
        <begin position="325"/>
        <end position="335"/>
    </location>
</feature>
<feature type="region of interest" description="Disordered" evidence="1">
    <location>
        <begin position="139"/>
        <end position="190"/>
    </location>
</feature>
<sequence>MARRNRGKASKKTCPGGAIDDVEATSSVPAATTAVVEESVPSGGAVQAQSTLVDGVESHALPEPTTAATITPPETFAIPNIPSAMSSPMTFYSAFGSPVSDSTTSGIFDYAMTGNELVSTDKIEEQMLDAVLKHSVGDVTSSSSVAPSSSKFSAPQSDVQEESAAKPLPSITVTDFSDHDTSADDSDASEMSTIVPDDFAVDNGAVIGTQSKKKKRKSKKKKAADVDEGRFGYRLSEIPQVHYKIVRDWLVHGDNKHKNKITIFQGPAPVPMGQDAAQEPDLFPCYTLDGEFVVRNLLENQYVYLEEVRPDLRWSPEQRPKPSVRSGNTQTKEPYKNEYQTISTINFHRGTFWRPGNTLRDASPTEGLYIDAQVVELVAHIRPEHDVPHSSLTGPVPKLCRENQVKQEAQSDTVSTKLKLSEKAQGKQKEDSASPSVKLSEKAQGKQKEDSASPPSEVSEKAQVKQKVDSALPSLEVSEKVQGKQKASLDLTTGTAGLNPKACVFTPGPVEPAKMSPKHYESMLYGERPTVGAFTRFLQNHPAAKFVHNVAEAYTLPSHAALGAPVIRPVPVDPSTGVSFLQGKRVPPVRSPKSSSTNEGNAPENLYPGQLDRYNTSHLFDLEDQDCEPKNFTADGKQFQVHNYPYGSFVTNMDGVLVAPSGDSPLFKDKLSPMISKVPLSFNLGETRNNGIPLETTVPNQQPPRHVLTKNSNPYFQGHGAHLEVMPRADSSINEQFLTSLQKATEPYFLRQKLSADSKWMEPPIPTGFSERAKHCQGIGRAQPATETPVQVAHPSTGKTTAGTLIKPGLRGGGDAMMPSNVMTTVDAVASLPDTPQDLLDNASRKYSWLKGILLDQDGSKQPPYVILSDGSMEPIFGDRNLQRIANNPNKTKKATKICGGYFAPVGSGNKIWSTTDRYTCACCGSLHHGLKHCPSKYVEVGKTSCMSCLQPGHLLAACPHPIQNLPERTIVESLRLYLGTLHCRISILTWEFEMKVIDEDKFIKLRTDMVKNPLMGEALHALADLPGCPNCDSSSHQLSINSLIEACAARCRDRGNIPEEWLTPSNWMYDMRRCPLYITIYNKRIQTHEFFAYNHLNSVALDAIYRDFLRAQQWHIKTPLPQNKTHLHSKHSRTYKVIKPKLPPYALAHDVLAGVKEYPKDWIDDSQESDFFTSD</sequence>
<dbReference type="EMBL" id="WNWS01000186">
    <property type="protein sequence ID" value="KAE9975841.1"/>
    <property type="molecule type" value="Genomic_DNA"/>
</dbReference>
<feature type="compositionally biased region" description="Low complexity" evidence="1">
    <location>
        <begin position="141"/>
        <end position="153"/>
    </location>
</feature>
<feature type="compositionally biased region" description="Polar residues" evidence="1">
    <location>
        <begin position="406"/>
        <end position="418"/>
    </location>
</feature>
<feature type="compositionally biased region" description="Basic residues" evidence="1">
    <location>
        <begin position="1"/>
        <end position="11"/>
    </location>
</feature>
<feature type="region of interest" description="Disordered" evidence="1">
    <location>
        <begin position="314"/>
        <end position="335"/>
    </location>
</feature>
<feature type="region of interest" description="Disordered" evidence="1">
    <location>
        <begin position="406"/>
        <end position="487"/>
    </location>
</feature>
<organism evidence="2 3">
    <name type="scientific">Venturia inaequalis</name>
    <name type="common">Apple scab fungus</name>
    <dbReference type="NCBI Taxonomy" id="5025"/>
    <lineage>
        <taxon>Eukaryota</taxon>
        <taxon>Fungi</taxon>
        <taxon>Dikarya</taxon>
        <taxon>Ascomycota</taxon>
        <taxon>Pezizomycotina</taxon>
        <taxon>Dothideomycetes</taxon>
        <taxon>Pleosporomycetidae</taxon>
        <taxon>Venturiales</taxon>
        <taxon>Venturiaceae</taxon>
        <taxon>Venturia</taxon>
    </lineage>
</organism>
<proteinExistence type="predicted"/>
<dbReference type="Proteomes" id="UP000447873">
    <property type="component" value="Unassembled WGS sequence"/>
</dbReference>
<feature type="compositionally biased region" description="Low complexity" evidence="1">
    <location>
        <begin position="584"/>
        <end position="596"/>
    </location>
</feature>
<feature type="region of interest" description="Disordered" evidence="1">
    <location>
        <begin position="1"/>
        <end position="26"/>
    </location>
</feature>
<accession>A0A8H3USF0</accession>
<evidence type="ECO:0000256" key="1">
    <source>
        <dbReference type="SAM" id="MobiDB-lite"/>
    </source>
</evidence>
<protein>
    <submittedName>
        <fullName evidence="2">Uncharacterized protein</fullName>
    </submittedName>
</protein>
<name>A0A8H3USF0_VENIN</name>
<comment type="caution">
    <text evidence="2">The sequence shown here is derived from an EMBL/GenBank/DDBJ whole genome shotgun (WGS) entry which is preliminary data.</text>
</comment>
<feature type="compositionally biased region" description="Basic and acidic residues" evidence="1">
    <location>
        <begin position="439"/>
        <end position="451"/>
    </location>
</feature>
<gene>
    <name evidence="2" type="ORF">EG328_002951</name>
</gene>
<evidence type="ECO:0000313" key="2">
    <source>
        <dbReference type="EMBL" id="KAE9975841.1"/>
    </source>
</evidence>
<feature type="region of interest" description="Disordered" evidence="1">
    <location>
        <begin position="782"/>
        <end position="803"/>
    </location>
</feature>
<feature type="region of interest" description="Disordered" evidence="1">
    <location>
        <begin position="578"/>
        <end position="608"/>
    </location>
</feature>
<feature type="compositionally biased region" description="Basic and acidic residues" evidence="1">
    <location>
        <begin position="419"/>
        <end position="432"/>
    </location>
</feature>
<feature type="compositionally biased region" description="Basic and acidic residues" evidence="1">
    <location>
        <begin position="458"/>
        <end position="468"/>
    </location>
</feature>
<evidence type="ECO:0000313" key="3">
    <source>
        <dbReference type="Proteomes" id="UP000447873"/>
    </source>
</evidence>
<reference evidence="2 3" key="1">
    <citation type="submission" date="2018-12" db="EMBL/GenBank/DDBJ databases">
        <title>Venturia inaequalis Genome Resource.</title>
        <authorList>
            <person name="Lichtner F.J."/>
        </authorList>
    </citation>
    <scope>NUCLEOTIDE SEQUENCE [LARGE SCALE GENOMIC DNA]</scope>
    <source>
        <strain evidence="2 3">120213</strain>
    </source>
</reference>